<sequence length="55" mass="5967">MRQGGDRCGNYCGAGHSGPIVAGQAGRIDSYDKVKDESHMVAAFMGMLRRPVLLW</sequence>
<organism evidence="1 2">
    <name type="scientific">Nakamurella multipartita (strain ATCC 700099 / DSM 44233 / CIP 104796 / JCM 9543 / NBRC 105858 / Y-104)</name>
    <name type="common">Microsphaera multipartita</name>
    <dbReference type="NCBI Taxonomy" id="479431"/>
    <lineage>
        <taxon>Bacteria</taxon>
        <taxon>Bacillati</taxon>
        <taxon>Actinomycetota</taxon>
        <taxon>Actinomycetes</taxon>
        <taxon>Nakamurellales</taxon>
        <taxon>Nakamurellaceae</taxon>
        <taxon>Nakamurella</taxon>
    </lineage>
</organism>
<dbReference type="HOGENOM" id="CLU_3027541_0_0_11"/>
<protein>
    <submittedName>
        <fullName evidence="1">Uncharacterized protein</fullName>
    </submittedName>
</protein>
<dbReference type="Proteomes" id="UP000002218">
    <property type="component" value="Chromosome"/>
</dbReference>
<dbReference type="KEGG" id="nml:Namu_1724"/>
<dbReference type="STRING" id="479431.Namu_1724"/>
<keyword evidence="2" id="KW-1185">Reference proteome</keyword>
<dbReference type="InParanoid" id="C8XG03"/>
<evidence type="ECO:0000313" key="1">
    <source>
        <dbReference type="EMBL" id="ACV78114.1"/>
    </source>
</evidence>
<accession>C8XG03</accession>
<reference evidence="2" key="1">
    <citation type="submission" date="2009-09" db="EMBL/GenBank/DDBJ databases">
        <title>The complete genome of Nakamurella multipartita DSM 44233.</title>
        <authorList>
            <consortium name="US DOE Joint Genome Institute (JGI-PGF)"/>
            <person name="Lucas S."/>
            <person name="Copeland A."/>
            <person name="Lapidus A."/>
            <person name="Glavina del Rio T."/>
            <person name="Dalin E."/>
            <person name="Tice H."/>
            <person name="Bruce D."/>
            <person name="Goodwin L."/>
            <person name="Pitluck S."/>
            <person name="Kyrpides N."/>
            <person name="Mavromatis K."/>
            <person name="Ivanova N."/>
            <person name="Ovchinnikova G."/>
            <person name="Sims D."/>
            <person name="Meincke L."/>
            <person name="Brettin T."/>
            <person name="Detter J.C."/>
            <person name="Han C."/>
            <person name="Larimer F."/>
            <person name="Land M."/>
            <person name="Hauser L."/>
            <person name="Markowitz V."/>
            <person name="Cheng J.-F."/>
            <person name="Hugenholtz P."/>
            <person name="Woyke T."/>
            <person name="Wu D."/>
            <person name="Klenk H.-P."/>
            <person name="Eisen J.A."/>
        </authorList>
    </citation>
    <scope>NUCLEOTIDE SEQUENCE [LARGE SCALE GENOMIC DNA]</scope>
    <source>
        <strain evidence="2">ATCC 700099 / DSM 44233 / CIP 104796 / JCM 9543 / NBRC 105858 / Y-104</strain>
    </source>
</reference>
<dbReference type="AlphaFoldDB" id="C8XG03"/>
<reference evidence="1 2" key="2">
    <citation type="journal article" date="2010" name="Stand. Genomic Sci.">
        <title>Complete genome sequence of Nakamurella multipartita type strain (Y-104).</title>
        <authorList>
            <person name="Tice H."/>
            <person name="Mayilraj S."/>
            <person name="Sims D."/>
            <person name="Lapidus A."/>
            <person name="Nolan M."/>
            <person name="Lucas S."/>
            <person name="Glavina Del Rio T."/>
            <person name="Copeland A."/>
            <person name="Cheng J.F."/>
            <person name="Meincke L."/>
            <person name="Bruce D."/>
            <person name="Goodwin L."/>
            <person name="Pitluck S."/>
            <person name="Ivanova N."/>
            <person name="Mavromatis K."/>
            <person name="Ovchinnikova G."/>
            <person name="Pati A."/>
            <person name="Chen A."/>
            <person name="Palaniappan K."/>
            <person name="Land M."/>
            <person name="Hauser L."/>
            <person name="Chang Y.J."/>
            <person name="Jeffries C.D."/>
            <person name="Detter J.C."/>
            <person name="Brettin T."/>
            <person name="Rohde M."/>
            <person name="Goker M."/>
            <person name="Bristow J."/>
            <person name="Eisen J.A."/>
            <person name="Markowitz V."/>
            <person name="Hugenholtz P."/>
            <person name="Kyrpides N.C."/>
            <person name="Klenk H.P."/>
            <person name="Chen F."/>
        </authorList>
    </citation>
    <scope>NUCLEOTIDE SEQUENCE [LARGE SCALE GENOMIC DNA]</scope>
    <source>
        <strain evidence="2">ATCC 700099 / DSM 44233 / CIP 104796 / JCM 9543 / NBRC 105858 / Y-104</strain>
    </source>
</reference>
<name>C8XG03_NAKMY</name>
<evidence type="ECO:0000313" key="2">
    <source>
        <dbReference type="Proteomes" id="UP000002218"/>
    </source>
</evidence>
<dbReference type="EMBL" id="CP001737">
    <property type="protein sequence ID" value="ACV78114.1"/>
    <property type="molecule type" value="Genomic_DNA"/>
</dbReference>
<gene>
    <name evidence="1" type="ordered locus">Namu_1724</name>
</gene>
<proteinExistence type="predicted"/>